<organism evidence="3 4">
    <name type="scientific">Vibrio sinensis</name>
    <dbReference type="NCBI Taxonomy" id="2302434"/>
    <lineage>
        <taxon>Bacteria</taxon>
        <taxon>Pseudomonadati</taxon>
        <taxon>Pseudomonadota</taxon>
        <taxon>Gammaproteobacteria</taxon>
        <taxon>Vibrionales</taxon>
        <taxon>Vibrionaceae</taxon>
        <taxon>Vibrio</taxon>
    </lineage>
</organism>
<evidence type="ECO:0000313" key="4">
    <source>
        <dbReference type="Proteomes" id="UP000273252"/>
    </source>
</evidence>
<evidence type="ECO:0000313" key="3">
    <source>
        <dbReference type="EMBL" id="RJX70488.1"/>
    </source>
</evidence>
<dbReference type="RefSeq" id="WP_120031973.1">
    <property type="nucleotide sequence ID" value="NZ_QVMU01000011.1"/>
</dbReference>
<reference evidence="3 4" key="1">
    <citation type="submission" date="2018-08" db="EMBL/GenBank/DDBJ databases">
        <title>Vibrio isolated from the Eastern China Marginal Seas.</title>
        <authorList>
            <person name="Li Y."/>
        </authorList>
    </citation>
    <scope>NUCLEOTIDE SEQUENCE [LARGE SCALE GENOMIC DNA]</scope>
    <source>
        <strain evidence="3 4">BEI233</strain>
    </source>
</reference>
<feature type="domain" description="Type II secretion system protein GspB C-terminal" evidence="2">
    <location>
        <begin position="205"/>
        <end position="264"/>
    </location>
</feature>
<feature type="transmembrane region" description="Helical" evidence="1">
    <location>
        <begin position="36"/>
        <end position="58"/>
    </location>
</feature>
<keyword evidence="4" id="KW-1185">Reference proteome</keyword>
<keyword evidence="1" id="KW-0472">Membrane</keyword>
<gene>
    <name evidence="3" type="ORF">DZ860_13070</name>
</gene>
<dbReference type="OrthoDB" id="5432325at2"/>
<keyword evidence="1" id="KW-1133">Transmembrane helix</keyword>
<evidence type="ECO:0000256" key="1">
    <source>
        <dbReference type="SAM" id="Phobius"/>
    </source>
</evidence>
<dbReference type="EMBL" id="QVMU01000011">
    <property type="protein sequence ID" value="RJX70488.1"/>
    <property type="molecule type" value="Genomic_DNA"/>
</dbReference>
<evidence type="ECO:0000259" key="2">
    <source>
        <dbReference type="Pfam" id="PF16537"/>
    </source>
</evidence>
<dbReference type="Proteomes" id="UP000273252">
    <property type="component" value="Unassembled WGS sequence"/>
</dbReference>
<proteinExistence type="predicted"/>
<comment type="caution">
    <text evidence="3">The sequence shown here is derived from an EMBL/GenBank/DDBJ whole genome shotgun (WGS) entry which is preliminary data.</text>
</comment>
<sequence length="270" mass="30216">MMGVMKALEQSEHAYMSHQSHAPMHHQGRVESSAMISYKVCFTLLCTPVLLVSIWLGYQQYQNTKLAWQANNQGEIQIVEVPIVYQQLDYPSFSHLEETRLAMPVLNDVDNGLLSASNSELPLETNDGTLIEKTAPKKTLEAQQPQEGDDMLKGLDLSSLSPELALRVEAAIGGEGDSELEPELESKLATSVDLSQQAERWYGKLPALNFQTHVYSSDRAKRWVKINGVEYQEGHTIADGIELVAIEPQACLIRFRGEFIQIPALYDWQG</sequence>
<dbReference type="Pfam" id="PF16537">
    <property type="entry name" value="T2SSB"/>
    <property type="match status" value="1"/>
</dbReference>
<protein>
    <submittedName>
        <fullName evidence="3">General secretion pathway protein GspB</fullName>
    </submittedName>
</protein>
<name>A0A3A6QQ02_9VIBR</name>
<accession>A0A3A6QQ02</accession>
<keyword evidence="1" id="KW-0812">Transmembrane</keyword>
<dbReference type="InterPro" id="IPR032389">
    <property type="entry name" value="GspB_C"/>
</dbReference>
<dbReference type="AlphaFoldDB" id="A0A3A6QQ02"/>
<dbReference type="GO" id="GO:0015627">
    <property type="term" value="C:type II protein secretion system complex"/>
    <property type="evidence" value="ECO:0007669"/>
    <property type="project" value="InterPro"/>
</dbReference>